<dbReference type="AlphaFoldDB" id="A0A8J9YHJ0"/>
<dbReference type="Pfam" id="PF00059">
    <property type="entry name" value="Lectin_C"/>
    <property type="match status" value="2"/>
</dbReference>
<organism evidence="5 6">
    <name type="scientific">Branchiostoma lanceolatum</name>
    <name type="common">Common lancelet</name>
    <name type="synonym">Amphioxus lanceolatum</name>
    <dbReference type="NCBI Taxonomy" id="7740"/>
    <lineage>
        <taxon>Eukaryota</taxon>
        <taxon>Metazoa</taxon>
        <taxon>Chordata</taxon>
        <taxon>Cephalochordata</taxon>
        <taxon>Leptocardii</taxon>
        <taxon>Amphioxiformes</taxon>
        <taxon>Branchiostomatidae</taxon>
        <taxon>Branchiostoma</taxon>
    </lineage>
</organism>
<name>A0A8J9YHJ0_BRALA</name>
<keyword evidence="1" id="KW-1015">Disulfide bond</keyword>
<dbReference type="Gene3D" id="3.10.100.10">
    <property type="entry name" value="Mannose-Binding Protein A, subunit A"/>
    <property type="match status" value="2"/>
</dbReference>
<keyword evidence="3" id="KW-0472">Membrane</keyword>
<dbReference type="SUPFAM" id="SSF56436">
    <property type="entry name" value="C-type lectin-like"/>
    <property type="match status" value="2"/>
</dbReference>
<keyword evidence="6" id="KW-1185">Reference proteome</keyword>
<reference evidence="5" key="1">
    <citation type="submission" date="2022-01" db="EMBL/GenBank/DDBJ databases">
        <authorList>
            <person name="Braso-Vives M."/>
        </authorList>
    </citation>
    <scope>NUCLEOTIDE SEQUENCE</scope>
</reference>
<dbReference type="PROSITE" id="PS50041">
    <property type="entry name" value="C_TYPE_LECTIN_2"/>
    <property type="match status" value="2"/>
</dbReference>
<feature type="transmembrane region" description="Helical" evidence="3">
    <location>
        <begin position="75"/>
        <end position="98"/>
    </location>
</feature>
<evidence type="ECO:0000256" key="3">
    <source>
        <dbReference type="SAM" id="Phobius"/>
    </source>
</evidence>
<proteinExistence type="predicted"/>
<evidence type="ECO:0000313" key="5">
    <source>
        <dbReference type="EMBL" id="CAH1226091.1"/>
    </source>
</evidence>
<sequence length="601" mass="66683">MDENEYEEACTVSSSGKSAGMRDRDTGNATGEPGGVNLKTDGSGQQETSTDDTPGFGTKNSGQSRFCTRVMRKTICLLSLVLNCFLLCAVIFLAMAMMDLKLSVSQLDKKMEMNSDKLVNLSEWMDQVMGKCKERVEGHDMALPKVMTGMTQLMTPDLPNTMETENAMHDGILPRGKKLEDSARLLSPKSENELFALQELDNTKTFPDSFDDHDKPLYKVPSESTQLTVPEGPGTLENEEMRRDETVQQLVKLGASCPNGYQKHREVCYKVFHTPKPFLAAALTCRADGGTLALPRDAGINAFLTSLVKAVGRSKSFWFGLHDRLQEGVWEWMDGTELGTGFTAWAEGNPTTDTASRTARPTGGPGITSGTMRSVATRRSSHAKSNHQEIGTTEDLSEIFDKHDRSPYKGPVESTQLTAPEVPSVLENIEMRQDKTVHQLMKVEESCPAGYRKYHEICYKVFLTLETFSGSAKTCRASGGTLAMPRDAGINDFLITLIKNSKYGARGVDFKGGVFPFIRPADFWFGLHDQNREGHWEWIDDTELGTGYRAWAEGEPNNQDGIQNCASYWAARNYQWDDDHCYYKMKFICQVKPPDAGGTSA</sequence>
<dbReference type="PANTHER" id="PTHR22801:SF63">
    <property type="entry name" value="C-TYPE LECTIN DOMAIN-CONTAINING PROTEIN"/>
    <property type="match status" value="1"/>
</dbReference>
<feature type="region of interest" description="Disordered" evidence="2">
    <location>
        <begin position="347"/>
        <end position="373"/>
    </location>
</feature>
<dbReference type="PANTHER" id="PTHR22801">
    <property type="entry name" value="LITHOSTATHINE"/>
    <property type="match status" value="1"/>
</dbReference>
<dbReference type="SMART" id="SM00034">
    <property type="entry name" value="CLECT"/>
    <property type="match status" value="2"/>
</dbReference>
<dbReference type="PROSITE" id="PS00615">
    <property type="entry name" value="C_TYPE_LECTIN_1"/>
    <property type="match status" value="1"/>
</dbReference>
<keyword evidence="3" id="KW-0812">Transmembrane</keyword>
<feature type="compositionally biased region" description="Polar residues" evidence="2">
    <location>
        <begin position="40"/>
        <end position="59"/>
    </location>
</feature>
<accession>A0A8J9YHJ0</accession>
<evidence type="ECO:0000256" key="1">
    <source>
        <dbReference type="ARBA" id="ARBA00023157"/>
    </source>
</evidence>
<protein>
    <submittedName>
        <fullName evidence="5">COLEC10 protein</fullName>
    </submittedName>
</protein>
<feature type="compositionally biased region" description="Polar residues" evidence="2">
    <location>
        <begin position="349"/>
        <end position="359"/>
    </location>
</feature>
<feature type="domain" description="C-type lectin" evidence="4">
    <location>
        <begin position="264"/>
        <end position="350"/>
    </location>
</feature>
<evidence type="ECO:0000259" key="4">
    <source>
        <dbReference type="PROSITE" id="PS50041"/>
    </source>
</evidence>
<dbReference type="OrthoDB" id="441660at2759"/>
<dbReference type="InterPro" id="IPR016187">
    <property type="entry name" value="CTDL_fold"/>
</dbReference>
<feature type="domain" description="C-type lectin" evidence="4">
    <location>
        <begin position="454"/>
        <end position="590"/>
    </location>
</feature>
<evidence type="ECO:0000313" key="6">
    <source>
        <dbReference type="Proteomes" id="UP000838412"/>
    </source>
</evidence>
<dbReference type="InterPro" id="IPR016186">
    <property type="entry name" value="C-type_lectin-like/link_sf"/>
</dbReference>
<dbReference type="CDD" id="cd00037">
    <property type="entry name" value="CLECT"/>
    <property type="match status" value="2"/>
</dbReference>
<gene>
    <name evidence="5" type="primary">COLEC10</name>
    <name evidence="5" type="ORF">BLAG_LOCUS232</name>
</gene>
<feature type="region of interest" description="Disordered" evidence="2">
    <location>
        <begin position="1"/>
        <end position="59"/>
    </location>
</feature>
<dbReference type="EMBL" id="OV696686">
    <property type="protein sequence ID" value="CAH1226091.1"/>
    <property type="molecule type" value="Genomic_DNA"/>
</dbReference>
<dbReference type="InterPro" id="IPR001304">
    <property type="entry name" value="C-type_lectin-like"/>
</dbReference>
<evidence type="ECO:0000256" key="2">
    <source>
        <dbReference type="SAM" id="MobiDB-lite"/>
    </source>
</evidence>
<dbReference type="Proteomes" id="UP000838412">
    <property type="component" value="Chromosome 1"/>
</dbReference>
<dbReference type="InterPro" id="IPR018378">
    <property type="entry name" value="C-type_lectin_CS"/>
</dbReference>
<keyword evidence="3" id="KW-1133">Transmembrane helix</keyword>
<dbReference type="InterPro" id="IPR050801">
    <property type="entry name" value="Ca-Dep_Lectins_ImmuneDev"/>
</dbReference>